<proteinExistence type="predicted"/>
<accession>A0ABT2Y8A5</accession>
<dbReference type="InterPro" id="IPR025293">
    <property type="entry name" value="YfiR/HmsC-like"/>
</dbReference>
<evidence type="ECO:0000313" key="2">
    <source>
        <dbReference type="Proteomes" id="UP001209701"/>
    </source>
</evidence>
<dbReference type="Proteomes" id="UP001209701">
    <property type="component" value="Unassembled WGS sequence"/>
</dbReference>
<evidence type="ECO:0000313" key="1">
    <source>
        <dbReference type="EMBL" id="MCV2366528.1"/>
    </source>
</evidence>
<reference evidence="1 2" key="1">
    <citation type="submission" date="2021-11" db="EMBL/GenBank/DDBJ databases">
        <authorList>
            <person name="Liang Q."/>
            <person name="Mou H."/>
            <person name="Liu Z."/>
        </authorList>
    </citation>
    <scope>NUCLEOTIDE SEQUENCE [LARGE SCALE GENOMIC DNA]</scope>
    <source>
        <strain evidence="1 2">CHU3</strain>
    </source>
</reference>
<sequence length="155" mass="16623">MVIRGGVTSRLCLHFIKFIEWPTVESSGSFRLCVLGAKDEMREALSPLHGKMVGKSTIELVHVGQEAATNKFRACQILYQVGKLTIDLPQPLPLGLVLVVNGENSVTPNASIALMHSDDGRLEFSINQAAVLASGVKMSSQLLKLAVNRPSGGAK</sequence>
<keyword evidence="2" id="KW-1185">Reference proteome</keyword>
<name>A0ABT2Y8A5_9BURK</name>
<dbReference type="Pfam" id="PF13689">
    <property type="entry name" value="DUF4154"/>
    <property type="match status" value="1"/>
</dbReference>
<gene>
    <name evidence="1" type="ORF">LNV07_00220</name>
</gene>
<dbReference type="EMBL" id="JAJIRN010000001">
    <property type="protein sequence ID" value="MCV2366528.1"/>
    <property type="molecule type" value="Genomic_DNA"/>
</dbReference>
<organism evidence="1 2">
    <name type="scientific">Roseateles oligotrophus</name>
    <dbReference type="NCBI Taxonomy" id="1769250"/>
    <lineage>
        <taxon>Bacteria</taxon>
        <taxon>Pseudomonadati</taxon>
        <taxon>Pseudomonadota</taxon>
        <taxon>Betaproteobacteria</taxon>
        <taxon>Burkholderiales</taxon>
        <taxon>Sphaerotilaceae</taxon>
        <taxon>Roseateles</taxon>
    </lineage>
</organism>
<dbReference type="RefSeq" id="WP_263569169.1">
    <property type="nucleotide sequence ID" value="NZ_JAJIRN010000001.1"/>
</dbReference>
<comment type="caution">
    <text evidence="1">The sequence shown here is derived from an EMBL/GenBank/DDBJ whole genome shotgun (WGS) entry which is preliminary data.</text>
</comment>
<protein>
    <submittedName>
        <fullName evidence="1">YfiR family protein</fullName>
    </submittedName>
</protein>